<accession>A0AAV8URK0</accession>
<name>A0AAV8URK0_9RHOD</name>
<feature type="domain" description="Tubulin--tyrosine ligase-like protein 12 SET-like" evidence="1">
    <location>
        <begin position="367"/>
        <end position="461"/>
    </location>
</feature>
<dbReference type="AlphaFoldDB" id="A0AAV8URK0"/>
<evidence type="ECO:0000259" key="1">
    <source>
        <dbReference type="Pfam" id="PF25556"/>
    </source>
</evidence>
<comment type="caution">
    <text evidence="2">The sequence shown here is derived from an EMBL/GenBank/DDBJ whole genome shotgun (WGS) entry which is preliminary data.</text>
</comment>
<keyword evidence="3" id="KW-1185">Reference proteome</keyword>
<gene>
    <name evidence="2" type="ORF">NDN08_001704</name>
</gene>
<dbReference type="Pfam" id="PF25556">
    <property type="entry name" value="SET_TTL"/>
    <property type="match status" value="1"/>
</dbReference>
<dbReference type="Proteomes" id="UP001157974">
    <property type="component" value="Unassembled WGS sequence"/>
</dbReference>
<organism evidence="2 3">
    <name type="scientific">Rhodosorus marinus</name>
    <dbReference type="NCBI Taxonomy" id="101924"/>
    <lineage>
        <taxon>Eukaryota</taxon>
        <taxon>Rhodophyta</taxon>
        <taxon>Stylonematophyceae</taxon>
        <taxon>Stylonematales</taxon>
        <taxon>Stylonemataceae</taxon>
        <taxon>Rhodosorus</taxon>
    </lineage>
</organism>
<dbReference type="SUPFAM" id="SSF52058">
    <property type="entry name" value="L domain-like"/>
    <property type="match status" value="1"/>
</dbReference>
<proteinExistence type="predicted"/>
<dbReference type="EMBL" id="JAMWBK010000005">
    <property type="protein sequence ID" value="KAJ8905195.1"/>
    <property type="molecule type" value="Genomic_DNA"/>
</dbReference>
<protein>
    <recommendedName>
        <fullName evidence="1">Tubulin--tyrosine ligase-like protein 12 SET-like domain-containing protein</fullName>
    </recommendedName>
</protein>
<dbReference type="PANTHER" id="PTHR46088">
    <property type="entry name" value="TUBULIN--TYROSINE LIGASE-LIKE PROTEIN 12"/>
    <property type="match status" value="1"/>
</dbReference>
<dbReference type="InterPro" id="IPR057954">
    <property type="entry name" value="SET_TTL12"/>
</dbReference>
<dbReference type="Gene3D" id="3.80.10.10">
    <property type="entry name" value="Ribonuclease Inhibitor"/>
    <property type="match status" value="1"/>
</dbReference>
<dbReference type="PANTHER" id="PTHR46088:SF1">
    <property type="entry name" value="TUBULIN--TYROSINE LIGASE-LIKE PROTEIN 12"/>
    <property type="match status" value="1"/>
</dbReference>
<evidence type="ECO:0000313" key="2">
    <source>
        <dbReference type="EMBL" id="KAJ8905195.1"/>
    </source>
</evidence>
<sequence length="468" mass="51904">MRPSNSDGSPLEGSDKFDVSRYPEMLVLQVQAMGFPAKLIPNLHNKISDSVFDAAEGQGFKVESKKAMFAESDVFLVDHSLEYAEPVDYDAEFGSHPELISRLASLLSVITPDIEPPQLSGIDLNHQEKNQSDEPVGSSPLIRLLRALGNPPLNEIDRMKIGNLLEQEITDDWLSSAPIGKLFPNIERLHLEQNLIESKETIRSLCLALPNLKAIHLTGNSICSQPSYSNDMKSVLPKSIEVLDGKLTENYTSWALEVANGSETPSVLRLGNADMSELRTNAFKSLNLENLHCIDLRGNPRMTAASWRPLADMVKQANAKVETVWIDDDRLLKDYAAVFSTSAKINNTPLWLCEEGVAVEDPQASELIKKKVIDKLPTTALKYQMAKPDSPEDRITVSYVLDELGSYIGHSARANFRLGMIFTSSGTISILWPVKNVLVDDAVTRDYAETITDPDDRKRRLDELGVSD</sequence>
<dbReference type="GO" id="GO:0005737">
    <property type="term" value="C:cytoplasm"/>
    <property type="evidence" value="ECO:0007669"/>
    <property type="project" value="TreeGrafter"/>
</dbReference>
<evidence type="ECO:0000313" key="3">
    <source>
        <dbReference type="Proteomes" id="UP001157974"/>
    </source>
</evidence>
<dbReference type="InterPro" id="IPR027749">
    <property type="entry name" value="TTLL12"/>
</dbReference>
<reference evidence="2 3" key="1">
    <citation type="journal article" date="2023" name="Nat. Commun.">
        <title>Origin of minicircular mitochondrial genomes in red algae.</title>
        <authorList>
            <person name="Lee Y."/>
            <person name="Cho C.H."/>
            <person name="Lee Y.M."/>
            <person name="Park S.I."/>
            <person name="Yang J.H."/>
            <person name="West J.A."/>
            <person name="Bhattacharya D."/>
            <person name="Yoon H.S."/>
        </authorList>
    </citation>
    <scope>NUCLEOTIDE SEQUENCE [LARGE SCALE GENOMIC DNA]</scope>
    <source>
        <strain evidence="2 3">CCMP1338</strain>
        <tissue evidence="2">Whole cell</tissue>
    </source>
</reference>
<dbReference type="InterPro" id="IPR032675">
    <property type="entry name" value="LRR_dom_sf"/>
</dbReference>